<dbReference type="GO" id="GO:0005886">
    <property type="term" value="C:plasma membrane"/>
    <property type="evidence" value="ECO:0007669"/>
    <property type="project" value="InterPro"/>
</dbReference>
<evidence type="ECO:0000256" key="5">
    <source>
        <dbReference type="ARBA" id="ARBA00023136"/>
    </source>
</evidence>
<dbReference type="SUPFAM" id="SSF111352">
    <property type="entry name" value="Ammonium transporter"/>
    <property type="match status" value="1"/>
</dbReference>
<protein>
    <submittedName>
        <fullName evidence="9">Rh blood group, D antigen</fullName>
    </submittedName>
</protein>
<dbReference type="Pfam" id="PF00909">
    <property type="entry name" value="Ammonium_transp"/>
    <property type="match status" value="1"/>
</dbReference>
<feature type="transmembrane region" description="Helical" evidence="7">
    <location>
        <begin position="75"/>
        <end position="94"/>
    </location>
</feature>
<dbReference type="Proteomes" id="UP000265020">
    <property type="component" value="Unassembled WGS sequence"/>
</dbReference>
<reference evidence="9" key="1">
    <citation type="submission" date="2025-08" db="UniProtKB">
        <authorList>
            <consortium name="Ensembl"/>
        </authorList>
    </citation>
    <scope>IDENTIFICATION</scope>
</reference>
<accession>A0A3Q2G2V9</accession>
<feature type="transmembrane region" description="Helical" evidence="7">
    <location>
        <begin position="286"/>
        <end position="304"/>
    </location>
</feature>
<comment type="subcellular location">
    <subcellularLocation>
        <location evidence="1">Membrane</location>
        <topology evidence="1">Multi-pass membrane protein</topology>
    </subcellularLocation>
</comment>
<feature type="transmembrane region" description="Helical" evidence="7">
    <location>
        <begin position="233"/>
        <end position="250"/>
    </location>
</feature>
<feature type="transmembrane region" description="Helical" evidence="7">
    <location>
        <begin position="106"/>
        <end position="125"/>
    </location>
</feature>
<keyword evidence="5 7" id="KW-0472">Membrane</keyword>
<evidence type="ECO:0000256" key="1">
    <source>
        <dbReference type="ARBA" id="ARBA00004141"/>
    </source>
</evidence>
<sequence length="407" mass="45701">MAPKYAPSLRSRLAPILLILQTGFFIIVRFNICCEASAVFFFSEFQDVNVMLILGFGFLFTFPVRYGFSGSGFNLLVAVIATQWALILNGINSWYNTKIRIDLKSIINAELCTMSALISIGAVLGKTNQVQLILIALLEVTGFILNQWLLLTLLKVRPLNSIMLLFVFGSLFGLMLTWILHRKTQEKRFEKEKFDNKSGLFSMLGTLFLWMFWPSFNSILVDENHKLRAVCNTYLALAVSAVTAAALAVLSSPRGKLNPIQMQSSILSGGVTVSVSMSVVEHPWEAMALGFTAAVISAVGFRYLKNLMLIAYECHDTCAVLSTYGLPGLLGWLVQLILQIKNSDDHTVMLRFVVFHMCALFITISVSLLTGILTAFLLKWKFWRTPQNNKCFDDQAFWEFPNLVVRK</sequence>
<feature type="transmembrane region" description="Helical" evidence="7">
    <location>
        <begin position="352"/>
        <end position="378"/>
    </location>
</feature>
<keyword evidence="10" id="KW-1185">Reference proteome</keyword>
<keyword evidence="4 7" id="KW-1133">Transmembrane helix</keyword>
<dbReference type="Gene3D" id="1.10.3430.10">
    <property type="entry name" value="Ammonium transporter AmtB like domains"/>
    <property type="match status" value="1"/>
</dbReference>
<reference evidence="9" key="2">
    <citation type="submission" date="2025-09" db="UniProtKB">
        <authorList>
            <consortium name="Ensembl"/>
        </authorList>
    </citation>
    <scope>IDENTIFICATION</scope>
</reference>
<feature type="transmembrane region" description="Helical" evidence="7">
    <location>
        <begin position="162"/>
        <end position="180"/>
    </location>
</feature>
<dbReference type="InterPro" id="IPR029020">
    <property type="entry name" value="Ammonium/urea_transptr"/>
</dbReference>
<dbReference type="STRING" id="28743.ENSCVAP00000016605"/>
<feature type="transmembrane region" description="Helical" evidence="7">
    <location>
        <begin position="200"/>
        <end position="221"/>
    </location>
</feature>
<evidence type="ECO:0000256" key="4">
    <source>
        <dbReference type="ARBA" id="ARBA00022989"/>
    </source>
</evidence>
<feature type="transmembrane region" description="Helical" evidence="7">
    <location>
        <begin position="132"/>
        <end position="150"/>
    </location>
</feature>
<evidence type="ECO:0000256" key="7">
    <source>
        <dbReference type="SAM" id="Phobius"/>
    </source>
</evidence>
<feature type="transmembrane region" description="Helical" evidence="7">
    <location>
        <begin position="12"/>
        <end position="42"/>
    </location>
</feature>
<evidence type="ECO:0000256" key="3">
    <source>
        <dbReference type="ARBA" id="ARBA00022692"/>
    </source>
</evidence>
<dbReference type="PANTHER" id="PTHR11730:SF120">
    <property type="entry name" value="RH BLOOD GROUP, D ANTIGEN"/>
    <property type="match status" value="1"/>
</dbReference>
<dbReference type="PRINTS" id="PR00342">
    <property type="entry name" value="RHESUSRHD"/>
</dbReference>
<dbReference type="InterPro" id="IPR024041">
    <property type="entry name" value="NH4_transpt_AmtB-like_dom"/>
</dbReference>
<keyword evidence="3 7" id="KW-0812">Transmembrane</keyword>
<dbReference type="InterPro" id="IPR002229">
    <property type="entry name" value="RhesusRHD"/>
</dbReference>
<feature type="transmembrane region" description="Helical" evidence="7">
    <location>
        <begin position="316"/>
        <end position="340"/>
    </location>
</feature>
<organism evidence="9 10">
    <name type="scientific">Cyprinodon variegatus</name>
    <name type="common">Sheepshead minnow</name>
    <dbReference type="NCBI Taxonomy" id="28743"/>
    <lineage>
        <taxon>Eukaryota</taxon>
        <taxon>Metazoa</taxon>
        <taxon>Chordata</taxon>
        <taxon>Craniata</taxon>
        <taxon>Vertebrata</taxon>
        <taxon>Euteleostomi</taxon>
        <taxon>Actinopterygii</taxon>
        <taxon>Neopterygii</taxon>
        <taxon>Teleostei</taxon>
        <taxon>Neoteleostei</taxon>
        <taxon>Acanthomorphata</taxon>
        <taxon>Ovalentaria</taxon>
        <taxon>Atherinomorphae</taxon>
        <taxon>Cyprinodontiformes</taxon>
        <taxon>Cyprinodontidae</taxon>
        <taxon>Cyprinodon</taxon>
    </lineage>
</organism>
<dbReference type="GO" id="GO:0097272">
    <property type="term" value="P:ammonium homeostasis"/>
    <property type="evidence" value="ECO:0007669"/>
    <property type="project" value="TreeGrafter"/>
</dbReference>
<dbReference type="Ensembl" id="ENSCVAT00000031979.1">
    <property type="protein sequence ID" value="ENSCVAP00000016605.1"/>
    <property type="gene ID" value="ENSCVAG00000019638.1"/>
</dbReference>
<comment type="similarity">
    <text evidence="2">Belongs to the ammonium transporter (TC 2.A.49) family. Rh subfamily.</text>
</comment>
<feature type="transmembrane region" description="Helical" evidence="7">
    <location>
        <begin position="48"/>
        <end position="68"/>
    </location>
</feature>
<evidence type="ECO:0000256" key="2">
    <source>
        <dbReference type="ARBA" id="ARBA00011036"/>
    </source>
</evidence>
<feature type="domain" description="Ammonium transporter AmtB-like" evidence="8">
    <location>
        <begin position="36"/>
        <end position="379"/>
    </location>
</feature>
<dbReference type="AlphaFoldDB" id="A0A3Q2G2V9"/>
<evidence type="ECO:0000256" key="6">
    <source>
        <dbReference type="ARBA" id="ARBA00025220"/>
    </source>
</evidence>
<evidence type="ECO:0000313" key="9">
    <source>
        <dbReference type="Ensembl" id="ENSCVAP00000016605.1"/>
    </source>
</evidence>
<name>A0A3Q2G2V9_CYPVA</name>
<evidence type="ECO:0000259" key="8">
    <source>
        <dbReference type="Pfam" id="PF00909"/>
    </source>
</evidence>
<evidence type="ECO:0000313" key="10">
    <source>
        <dbReference type="Proteomes" id="UP000265020"/>
    </source>
</evidence>
<dbReference type="PANTHER" id="PTHR11730">
    <property type="entry name" value="AMMONIUM TRANSPORTER"/>
    <property type="match status" value="1"/>
</dbReference>
<proteinExistence type="inferred from homology"/>
<dbReference type="GeneTree" id="ENSGT00950000182844"/>
<dbReference type="GO" id="GO:0008519">
    <property type="term" value="F:ammonium channel activity"/>
    <property type="evidence" value="ECO:0007669"/>
    <property type="project" value="InterPro"/>
</dbReference>
<comment type="function">
    <text evidence="6">Functions as an ammonia transporter. May play a role in the elimination of ammonia in the gill.</text>
</comment>